<sequence>MIDFSFHFTESTEEEKQILDSEIKSQAPSNTCIRYFTGRRWNNCGVAAVDVKGNVCAILKVKMQNDISTEFSDVYFFYEYLIYYLFNFAKRVEWKKVEPNLQEDFLKLIAYFDRKVAGEGRVRTVYKADVIKDSDDIIYYVEQQKKVFIKRLNKPRKEKSEPLMLPRSETGLPVDISDVEAWSTAEWGQMEYIVLSKGDETYCIFPENKDQQTDEKHEMERIWNFFGDDFEDTCFTKEEIEAVREWMKMQLKDKNSTLSRYFAQRRAEDEKHHKELFSRIQENTARQKENLIQLKSKL</sequence>
<gene>
    <name evidence="1" type="ORF">TresaDRAFT_1674</name>
</gene>
<dbReference type="eggNOG" id="ENOG5032Q6T">
    <property type="taxonomic scope" value="Bacteria"/>
</dbReference>
<dbReference type="STRING" id="907348.TresaDRAFT_1674"/>
<reference evidence="1 2" key="1">
    <citation type="submission" date="2011-09" db="EMBL/GenBank/DDBJ databases">
        <title>The draft genome of Treponema saccharophilum DSM 2985.</title>
        <authorList>
            <consortium name="US DOE Joint Genome Institute (JGI-PGF)"/>
            <person name="Lucas S."/>
            <person name="Copeland A."/>
            <person name="Lapidus A."/>
            <person name="Glavina del Rio T."/>
            <person name="Dalin E."/>
            <person name="Tice H."/>
            <person name="Bruce D."/>
            <person name="Goodwin L."/>
            <person name="Pitluck S."/>
            <person name="Peters L."/>
            <person name="Kyrpides N."/>
            <person name="Mavromatis K."/>
            <person name="Ivanova N."/>
            <person name="Markowitz V."/>
            <person name="Cheng J.-F."/>
            <person name="Hugenholtz P."/>
            <person name="Woyke T."/>
            <person name="Wu D."/>
            <person name="Gronow S."/>
            <person name="Wellnitz S."/>
            <person name="Brambilla E."/>
            <person name="Klenk H.-P."/>
            <person name="Eisen J.A."/>
        </authorList>
    </citation>
    <scope>NUCLEOTIDE SEQUENCE [LARGE SCALE GENOMIC DNA]</scope>
    <source>
        <strain evidence="1 2">DSM 2985</strain>
    </source>
</reference>
<dbReference type="RefSeq" id="WP_002704182.1">
    <property type="nucleotide sequence ID" value="NZ_AGRW01000045.1"/>
</dbReference>
<comment type="caution">
    <text evidence="1">The sequence shown here is derived from an EMBL/GenBank/DDBJ whole genome shotgun (WGS) entry which is preliminary data.</text>
</comment>
<dbReference type="AlphaFoldDB" id="H7EKL7"/>
<keyword evidence="2" id="KW-1185">Reference proteome</keyword>
<proteinExistence type="predicted"/>
<accession>H7EKL7</accession>
<dbReference type="PATRIC" id="fig|907348.3.peg.1440"/>
<evidence type="ECO:0000313" key="2">
    <source>
        <dbReference type="Proteomes" id="UP000003571"/>
    </source>
</evidence>
<organism evidence="1 2">
    <name type="scientific">Treponema saccharophilum DSM 2985</name>
    <dbReference type="NCBI Taxonomy" id="907348"/>
    <lineage>
        <taxon>Bacteria</taxon>
        <taxon>Pseudomonadati</taxon>
        <taxon>Spirochaetota</taxon>
        <taxon>Spirochaetia</taxon>
        <taxon>Spirochaetales</taxon>
        <taxon>Treponemataceae</taxon>
        <taxon>Treponema</taxon>
    </lineage>
</organism>
<protein>
    <submittedName>
        <fullName evidence="1">Uncharacterized protein</fullName>
    </submittedName>
</protein>
<dbReference type="EMBL" id="AGRW01000045">
    <property type="protein sequence ID" value="EIC01922.1"/>
    <property type="molecule type" value="Genomic_DNA"/>
</dbReference>
<dbReference type="Proteomes" id="UP000003571">
    <property type="component" value="Unassembled WGS sequence"/>
</dbReference>
<evidence type="ECO:0000313" key="1">
    <source>
        <dbReference type="EMBL" id="EIC01922.1"/>
    </source>
</evidence>
<name>H7EKL7_9SPIR</name>